<sequence length="443" mass="48976">MSTVLSERQRDDLHRAILDYLNTAGFSKTAEQFKQEAAPLESHQPEDDQRINSLLVKKWTSVIRLQKKIMDLESRLAQAVQEMSQTSTMPPGFSKRNDPDWLPASGPPRHSLTSHRGKVNAIAFHPLYSVIVSASDDSTMKVWDWETGSLEQTIQGHTKRVSDCEFDSKGTQLVSASHDLFIKLWAVDNGYKNFATLRGHDHSISSARFLPGDDRVVSASRDATIRIWEIATNHCIRVLNNHSDWVKCAIPSFDGQYLVTCCSDHTAQVVELSTGKTKTEFRGHDNVVEAAVFVPRVSAPAISELIRYKTGTAAPALTVNAGVAYVVTASRDQKIKVWDAVQGTCLHTLVGHDGWVNGLAFHPNGLYLLSAADDGSIRIWELKTGRCVRKVETSEQFVSSLAWGRQTIGTNAADTSANTTDAPKVTNVIAAGCWDYTVKIWMP</sequence>
<dbReference type="EMBL" id="LUEZ02000071">
    <property type="protein sequence ID" value="RDB19808.1"/>
    <property type="molecule type" value="Genomic_DNA"/>
</dbReference>
<keyword evidence="5 11" id="KW-0493">Microtubule</keyword>
<dbReference type="InterPro" id="IPR056795">
    <property type="entry name" value="PAC1-like_LisH-like_dom"/>
</dbReference>
<dbReference type="InParanoid" id="A0A369JD53"/>
<dbReference type="GO" id="GO:0005737">
    <property type="term" value="C:cytoplasm"/>
    <property type="evidence" value="ECO:0007669"/>
    <property type="project" value="UniProtKB-UniRule"/>
</dbReference>
<dbReference type="GO" id="GO:0070840">
    <property type="term" value="F:dynein complex binding"/>
    <property type="evidence" value="ECO:0007669"/>
    <property type="project" value="UniProtKB-UniRule"/>
</dbReference>
<dbReference type="InterPro" id="IPR037190">
    <property type="entry name" value="LIS1_N"/>
</dbReference>
<evidence type="ECO:0000256" key="9">
    <source>
        <dbReference type="ARBA" id="ARBA00023212"/>
    </source>
</evidence>
<dbReference type="SUPFAM" id="SSF109925">
    <property type="entry name" value="Lissencephaly-1 protein (Lis-1, PAF-AH alpha) N-terminal domain"/>
    <property type="match status" value="1"/>
</dbReference>
<dbReference type="FunFam" id="1.20.960.30:FF:000002">
    <property type="entry name" value="Platelet-activating factor acetylhydrolase ib"/>
    <property type="match status" value="1"/>
</dbReference>
<dbReference type="GO" id="GO:0051012">
    <property type="term" value="P:microtubule sliding"/>
    <property type="evidence" value="ECO:0007669"/>
    <property type="project" value="UniProtKB-UniRule"/>
</dbReference>
<dbReference type="InterPro" id="IPR001680">
    <property type="entry name" value="WD40_rpt"/>
</dbReference>
<gene>
    <name evidence="14" type="primary">PAC1_2</name>
    <name evidence="11" type="synonym">LIS1</name>
    <name evidence="11" type="synonym">PAC1</name>
    <name evidence="14" type="ORF">Hypma_013112</name>
</gene>
<dbReference type="Gene3D" id="1.20.960.30">
    <property type="match status" value="1"/>
</dbReference>
<dbReference type="Pfam" id="PF00400">
    <property type="entry name" value="WD40"/>
    <property type="match status" value="6"/>
</dbReference>
<evidence type="ECO:0000259" key="13">
    <source>
        <dbReference type="Pfam" id="PF24951"/>
    </source>
</evidence>
<dbReference type="InterPro" id="IPR020472">
    <property type="entry name" value="WD40_PAC1"/>
</dbReference>
<dbReference type="GO" id="GO:0000922">
    <property type="term" value="C:spindle pole"/>
    <property type="evidence" value="ECO:0007669"/>
    <property type="project" value="UniProtKB-SubCell"/>
</dbReference>
<keyword evidence="15" id="KW-1185">Reference proteome</keyword>
<evidence type="ECO:0000256" key="2">
    <source>
        <dbReference type="ARBA" id="ARBA00022490"/>
    </source>
</evidence>
<feature type="domain" description="PAC1-like LisH-like dimerisation" evidence="13">
    <location>
        <begin position="7"/>
        <end position="37"/>
    </location>
</feature>
<evidence type="ECO:0000256" key="7">
    <source>
        <dbReference type="ARBA" id="ARBA00022776"/>
    </source>
</evidence>
<comment type="similarity">
    <text evidence="11">Belongs to the WD repeat LIS1/nudF family.</text>
</comment>
<keyword evidence="8 11" id="KW-0175">Coiled coil</keyword>
<dbReference type="Gene3D" id="2.130.10.10">
    <property type="entry name" value="YVTN repeat-like/Quinoprotein amine dehydrogenase"/>
    <property type="match status" value="1"/>
</dbReference>
<dbReference type="AlphaFoldDB" id="A0A369JD53"/>
<dbReference type="STRING" id="39966.A0A369JD53"/>
<dbReference type="GO" id="GO:0005875">
    <property type="term" value="C:microtubule associated complex"/>
    <property type="evidence" value="ECO:0007669"/>
    <property type="project" value="UniProtKB-UniRule"/>
</dbReference>
<evidence type="ECO:0000256" key="10">
    <source>
        <dbReference type="ARBA" id="ARBA00023306"/>
    </source>
</evidence>
<comment type="domain">
    <text evidence="11">Dimerization mediated by the LisH domain may be required to activate dynein.</text>
</comment>
<proteinExistence type="inferred from homology"/>
<evidence type="ECO:0000256" key="11">
    <source>
        <dbReference type="HAMAP-Rule" id="MF_03141"/>
    </source>
</evidence>
<evidence type="ECO:0000256" key="3">
    <source>
        <dbReference type="ARBA" id="ARBA00022574"/>
    </source>
</evidence>
<dbReference type="SMART" id="SM00320">
    <property type="entry name" value="WD40"/>
    <property type="match status" value="7"/>
</dbReference>
<dbReference type="OrthoDB" id="10264588at2759"/>
<dbReference type="PROSITE" id="PS50896">
    <property type="entry name" value="LISH"/>
    <property type="match status" value="1"/>
</dbReference>
<feature type="repeat" description="WD" evidence="12">
    <location>
        <begin position="112"/>
        <end position="153"/>
    </location>
</feature>
<dbReference type="HAMAP" id="MF_03141">
    <property type="entry name" value="lis1"/>
    <property type="match status" value="1"/>
</dbReference>
<keyword evidence="9 11" id="KW-0206">Cytoskeleton</keyword>
<dbReference type="PRINTS" id="PR00320">
    <property type="entry name" value="GPROTEINBRPT"/>
</dbReference>
<dbReference type="InterPro" id="IPR015943">
    <property type="entry name" value="WD40/YVTN_repeat-like_dom_sf"/>
</dbReference>
<dbReference type="PANTHER" id="PTHR19848">
    <property type="entry name" value="WD40 REPEAT PROTEIN"/>
    <property type="match status" value="1"/>
</dbReference>
<feature type="repeat" description="WD" evidence="12">
    <location>
        <begin position="197"/>
        <end position="238"/>
    </location>
</feature>
<feature type="repeat" description="WD" evidence="12">
    <location>
        <begin position="154"/>
        <end position="195"/>
    </location>
</feature>
<evidence type="ECO:0000256" key="4">
    <source>
        <dbReference type="ARBA" id="ARBA00022618"/>
    </source>
</evidence>
<keyword evidence="1 11" id="KW-0813">Transport</keyword>
<name>A0A369JD53_HYPMA</name>
<comment type="subunit">
    <text evidence="11">Self-associates. Interacts with NDL1 and dynein.</text>
</comment>
<evidence type="ECO:0000256" key="12">
    <source>
        <dbReference type="PROSITE-ProRule" id="PRU00221"/>
    </source>
</evidence>
<evidence type="ECO:0000256" key="8">
    <source>
        <dbReference type="ARBA" id="ARBA00023054"/>
    </source>
</evidence>
<dbReference type="PROSITE" id="PS50294">
    <property type="entry name" value="WD_REPEATS_REGION"/>
    <property type="match status" value="4"/>
</dbReference>
<dbReference type="InterPro" id="IPR036322">
    <property type="entry name" value="WD40_repeat_dom_sf"/>
</dbReference>
<dbReference type="Proteomes" id="UP000076154">
    <property type="component" value="Unassembled WGS sequence"/>
</dbReference>
<feature type="repeat" description="WD" evidence="12">
    <location>
        <begin position="325"/>
        <end position="348"/>
    </location>
</feature>
<accession>A0A369JD53</accession>
<dbReference type="GO" id="GO:0000132">
    <property type="term" value="P:establishment of mitotic spindle orientation"/>
    <property type="evidence" value="ECO:0007669"/>
    <property type="project" value="UniProtKB-UniRule"/>
</dbReference>
<feature type="repeat" description="WD" evidence="12">
    <location>
        <begin position="349"/>
        <end position="390"/>
    </location>
</feature>
<evidence type="ECO:0000256" key="1">
    <source>
        <dbReference type="ARBA" id="ARBA00022448"/>
    </source>
</evidence>
<dbReference type="GO" id="GO:0051301">
    <property type="term" value="P:cell division"/>
    <property type="evidence" value="ECO:0007669"/>
    <property type="project" value="UniProtKB-KW"/>
</dbReference>
<comment type="function">
    <text evidence="11">Positively regulates the activity of the minus-end directed microtubule motor protein dynein. May enhance dynein-mediated microtubule sliding by targeting dynein to the microtubule plus end. Required for nuclear migration during vegetative growth as well as development. Required for retrograde early endosome (EE) transport from the hyphal tip. Required for localization of dynein to the mitotic spindle poles. Recruits additional proteins to the dynein complex at SPBs.</text>
</comment>
<dbReference type="Pfam" id="PF24951">
    <property type="entry name" value="LisH_PAC1"/>
    <property type="match status" value="1"/>
</dbReference>
<keyword evidence="7 11" id="KW-0498">Mitosis</keyword>
<keyword evidence="3 12" id="KW-0853">WD repeat</keyword>
<organism evidence="14 15">
    <name type="scientific">Hypsizygus marmoreus</name>
    <name type="common">White beech mushroom</name>
    <name type="synonym">Agaricus marmoreus</name>
    <dbReference type="NCBI Taxonomy" id="39966"/>
    <lineage>
        <taxon>Eukaryota</taxon>
        <taxon>Fungi</taxon>
        <taxon>Dikarya</taxon>
        <taxon>Basidiomycota</taxon>
        <taxon>Agaricomycotina</taxon>
        <taxon>Agaricomycetes</taxon>
        <taxon>Agaricomycetidae</taxon>
        <taxon>Agaricales</taxon>
        <taxon>Tricholomatineae</taxon>
        <taxon>Lyophyllaceae</taxon>
        <taxon>Hypsizygus</taxon>
    </lineage>
</organism>
<keyword evidence="2 11" id="KW-0963">Cytoplasm</keyword>
<keyword evidence="6" id="KW-0677">Repeat</keyword>
<dbReference type="InterPro" id="IPR017252">
    <property type="entry name" value="Dynein_regulator_LIS1"/>
</dbReference>
<dbReference type="CDD" id="cd00200">
    <property type="entry name" value="WD40"/>
    <property type="match status" value="1"/>
</dbReference>
<protein>
    <recommendedName>
        <fullName evidence="11">Nuclear distribution protein PAC1</fullName>
    </recommendedName>
    <alternativeName>
        <fullName evidence="11">Lissencephaly-1 homolog</fullName>
        <shortName evidence="11">LIS-1</shortName>
    </alternativeName>
    <alternativeName>
        <fullName evidence="11">nudF homolog</fullName>
    </alternativeName>
</protein>
<evidence type="ECO:0000313" key="14">
    <source>
        <dbReference type="EMBL" id="RDB19808.1"/>
    </source>
</evidence>
<keyword evidence="10 11" id="KW-0131">Cell cycle</keyword>
<comment type="subcellular location">
    <subcellularLocation>
        <location evidence="11">Cytoplasm</location>
        <location evidence="11">Cytoskeleton</location>
    </subcellularLocation>
    <subcellularLocation>
        <location evidence="11">Cytoplasm</location>
        <location evidence="11">Cytoskeleton</location>
        <location evidence="11">Spindle pole</location>
    </subcellularLocation>
    <text evidence="11">Localizes to the plus ends of microtubules at the hyphal tip and the mitotic spindle poles.</text>
</comment>
<evidence type="ECO:0000313" key="15">
    <source>
        <dbReference type="Proteomes" id="UP000076154"/>
    </source>
</evidence>
<dbReference type="PANTHER" id="PTHR19848:SF8">
    <property type="entry name" value="F-BOX AND WD REPEAT DOMAIN CONTAINING 7"/>
    <property type="match status" value="1"/>
</dbReference>
<dbReference type="PIRSF" id="PIRSF037647">
    <property type="entry name" value="Dynein_regulator_Lis1"/>
    <property type="match status" value="1"/>
</dbReference>
<evidence type="ECO:0000256" key="6">
    <source>
        <dbReference type="ARBA" id="ARBA00022737"/>
    </source>
</evidence>
<dbReference type="SMART" id="SM00667">
    <property type="entry name" value="LisH"/>
    <property type="match status" value="1"/>
</dbReference>
<dbReference type="PROSITE" id="PS50082">
    <property type="entry name" value="WD_REPEATS_2"/>
    <property type="match status" value="5"/>
</dbReference>
<keyword evidence="4 11" id="KW-0132">Cell division</keyword>
<dbReference type="GO" id="GO:0005874">
    <property type="term" value="C:microtubule"/>
    <property type="evidence" value="ECO:0007669"/>
    <property type="project" value="UniProtKB-KW"/>
</dbReference>
<evidence type="ECO:0000256" key="5">
    <source>
        <dbReference type="ARBA" id="ARBA00022701"/>
    </source>
</evidence>
<dbReference type="PROSITE" id="PS00678">
    <property type="entry name" value="WD_REPEATS_1"/>
    <property type="match status" value="2"/>
</dbReference>
<reference evidence="14" key="1">
    <citation type="submission" date="2018-04" db="EMBL/GenBank/DDBJ databases">
        <title>Whole genome sequencing of Hypsizygus marmoreus.</title>
        <authorList>
            <person name="Choi I.-G."/>
            <person name="Min B."/>
            <person name="Kim J.-G."/>
            <person name="Kim S."/>
            <person name="Oh Y.-L."/>
            <person name="Kong W.-S."/>
            <person name="Park H."/>
            <person name="Jeong J."/>
            <person name="Song E.-S."/>
        </authorList>
    </citation>
    <scope>NUCLEOTIDE SEQUENCE [LARGE SCALE GENOMIC DNA]</scope>
    <source>
        <strain evidence="14">51987-8</strain>
    </source>
</reference>
<dbReference type="InterPro" id="IPR019775">
    <property type="entry name" value="WD40_repeat_CS"/>
</dbReference>
<dbReference type="InterPro" id="IPR006594">
    <property type="entry name" value="LisH"/>
</dbReference>
<dbReference type="SUPFAM" id="SSF50978">
    <property type="entry name" value="WD40 repeat-like"/>
    <property type="match status" value="1"/>
</dbReference>
<comment type="caution">
    <text evidence="14">The sequence shown here is derived from an EMBL/GenBank/DDBJ whole genome shotgun (WGS) entry which is preliminary data.</text>
</comment>